<dbReference type="GO" id="GO:0005634">
    <property type="term" value="C:nucleus"/>
    <property type="evidence" value="ECO:0007669"/>
    <property type="project" value="UniProtKB-SubCell"/>
</dbReference>
<dbReference type="GO" id="GO:0043565">
    <property type="term" value="F:sequence-specific DNA binding"/>
    <property type="evidence" value="ECO:0007669"/>
    <property type="project" value="InterPro"/>
</dbReference>
<keyword evidence="3" id="KW-0238">DNA-binding</keyword>
<evidence type="ECO:0000256" key="4">
    <source>
        <dbReference type="ARBA" id="ARBA00023242"/>
    </source>
</evidence>
<dbReference type="SMART" id="SM00415">
    <property type="entry name" value="HSF"/>
    <property type="match status" value="1"/>
</dbReference>
<dbReference type="AlphaFoldDB" id="A0A017S264"/>
<dbReference type="FunFam" id="1.10.10.10:FF:000173">
    <property type="entry name" value="Heat shock transcription factor Hsf1"/>
    <property type="match status" value="1"/>
</dbReference>
<accession>A0A017S264</accession>
<feature type="compositionally biased region" description="Polar residues" evidence="6">
    <location>
        <begin position="783"/>
        <end position="793"/>
    </location>
</feature>
<feature type="region of interest" description="Disordered" evidence="6">
    <location>
        <begin position="750"/>
        <end position="824"/>
    </location>
</feature>
<protein>
    <recommendedName>
        <fullName evidence="7">HSF-type DNA-binding domain-containing protein</fullName>
    </recommendedName>
</protein>
<dbReference type="PRINTS" id="PR00056">
    <property type="entry name" value="HSFDOMAIN"/>
</dbReference>
<evidence type="ECO:0000313" key="8">
    <source>
        <dbReference type="EMBL" id="EYE90729.1"/>
    </source>
</evidence>
<dbReference type="RefSeq" id="XP_040634419.1">
    <property type="nucleotide sequence ID" value="XM_040785111.1"/>
</dbReference>
<feature type="region of interest" description="Disordered" evidence="6">
    <location>
        <begin position="1"/>
        <end position="51"/>
    </location>
</feature>
<dbReference type="Gene3D" id="1.10.10.10">
    <property type="entry name" value="Winged helix-like DNA-binding domain superfamily/Winged helix DNA-binding domain"/>
    <property type="match status" value="1"/>
</dbReference>
<feature type="region of interest" description="Disordered" evidence="6">
    <location>
        <begin position="267"/>
        <end position="306"/>
    </location>
</feature>
<feature type="compositionally biased region" description="Polar residues" evidence="6">
    <location>
        <begin position="39"/>
        <end position="51"/>
    </location>
</feature>
<sequence length="824" mass="89709">MSPQGISRKRPAPGASPIVHPQPPPPMGAVQNYPPNPGAQLSNDQFLQWGQNTAPNVVNQPAHYPDPAAAAATAYNPAAFAPGQDISAPTAPASSQLARRPTPNQLVSRNRGYEQSPTVTTENGGGNGELGGWGDSLDELYRKASIAKRDAQAKRKQIPPFVQKLSSFLDESKNTELIRWSDDGNSFIVLDEDEFARTLIPELFKHNNYASFVRQLNMYGFHKKVGLSDNSMRASERKNKSPSEYANPYFKRGHPDLLWLIQKPKNSAGQGSKAVKGTARVRTEDAEDYEEDYGDEGSNVSRDDRNRSRTQLSLITNNNMPQDQFAGVYRELQAIRSQQQIISNTITKLRREHEQLYAQAANFQEQHTRHENSINAILTFLATVYNRSLQGQEGPQNLANSFAGAISQDQGGSGSVVDVGDDFAFDALGNMGSPGGQRSVKKQPLLLKAPPPAQRDSRAATLSPASSAYDQRQTRNHSRQPSSTRPGHVEEVFDISPRPRDPTPAQHQEFPQRDIMSVIQNSNARGGVPTSFAEFPNVLSSLETSGGNVPLTPNQRADMLRLMANETNTADPNVSATNNNALITPNPPPMPQNYSGRLASTRAEIDNLAKMQAEQDRSVQNLTNLLQPLSPTGNIPGIGHENGSVPPPPLDLDQIFSNDYFTDVGDLEHNRANLQFNDQANAAPEGTLDTDANTGTDDGTMKDANDLFDFDQLPTDGDFFEGSNQHQQSPNFFNGFDAGYGNDPGIGVDASHNAGNGVNHHNHNNSHNHNNTDLDSNRVIETLTDSEGTSPANTVDDHTSQYHGGNDPQGDDGGGGGAKRRRRA</sequence>
<evidence type="ECO:0000256" key="1">
    <source>
        <dbReference type="ARBA" id="ARBA00004123"/>
    </source>
</evidence>
<evidence type="ECO:0000256" key="3">
    <source>
        <dbReference type="ARBA" id="ARBA00023125"/>
    </source>
</evidence>
<proteinExistence type="inferred from homology"/>
<dbReference type="InterPro" id="IPR000232">
    <property type="entry name" value="HSF_DNA-bd"/>
</dbReference>
<evidence type="ECO:0000313" key="9">
    <source>
        <dbReference type="Proteomes" id="UP000019804"/>
    </source>
</evidence>
<feature type="compositionally biased region" description="Polar residues" evidence="6">
    <location>
        <begin position="92"/>
        <end position="121"/>
    </location>
</feature>
<feature type="compositionally biased region" description="Low complexity" evidence="6">
    <location>
        <begin position="750"/>
        <end position="759"/>
    </location>
</feature>
<feature type="compositionally biased region" description="Basic and acidic residues" evidence="6">
    <location>
        <begin position="487"/>
        <end position="501"/>
    </location>
</feature>
<dbReference type="GO" id="GO:0003700">
    <property type="term" value="F:DNA-binding transcription factor activity"/>
    <property type="evidence" value="ECO:0007669"/>
    <property type="project" value="InterPro"/>
</dbReference>
<dbReference type="InterPro" id="IPR036390">
    <property type="entry name" value="WH_DNA-bd_sf"/>
</dbReference>
<dbReference type="InterPro" id="IPR036388">
    <property type="entry name" value="WH-like_DNA-bd_sf"/>
</dbReference>
<dbReference type="GeneID" id="63700235"/>
<dbReference type="Pfam" id="PF00447">
    <property type="entry name" value="HSF_DNA-bind"/>
    <property type="match status" value="1"/>
</dbReference>
<feature type="compositionally biased region" description="Acidic residues" evidence="6">
    <location>
        <begin position="285"/>
        <end position="295"/>
    </location>
</feature>
<keyword evidence="9" id="KW-1185">Reference proteome</keyword>
<comment type="subcellular location">
    <subcellularLocation>
        <location evidence="1">Nucleus</location>
    </subcellularLocation>
</comment>
<dbReference type="HOGENOM" id="CLU_013966_0_0_1"/>
<dbReference type="SUPFAM" id="SSF46785">
    <property type="entry name" value="Winged helix' DNA-binding domain"/>
    <property type="match status" value="1"/>
</dbReference>
<evidence type="ECO:0000256" key="6">
    <source>
        <dbReference type="SAM" id="MobiDB-lite"/>
    </source>
</evidence>
<feature type="region of interest" description="Disordered" evidence="6">
    <location>
        <begin position="83"/>
        <end position="131"/>
    </location>
</feature>
<dbReference type="Proteomes" id="UP000019804">
    <property type="component" value="Unassembled WGS sequence"/>
</dbReference>
<evidence type="ECO:0000259" key="7">
    <source>
        <dbReference type="SMART" id="SM00415"/>
    </source>
</evidence>
<feature type="compositionally biased region" description="Polar residues" evidence="6">
    <location>
        <begin position="569"/>
        <end position="583"/>
    </location>
</feature>
<dbReference type="PANTHER" id="PTHR10015">
    <property type="entry name" value="HEAT SHOCK TRANSCRIPTION FACTOR"/>
    <property type="match status" value="1"/>
</dbReference>
<dbReference type="PANTHER" id="PTHR10015:SF427">
    <property type="entry name" value="HEAT SHOCK FACTOR PROTEIN"/>
    <property type="match status" value="1"/>
</dbReference>
<organism evidence="8 9">
    <name type="scientific">Aspergillus ruber (strain CBS 135680)</name>
    <dbReference type="NCBI Taxonomy" id="1388766"/>
    <lineage>
        <taxon>Eukaryota</taxon>
        <taxon>Fungi</taxon>
        <taxon>Dikarya</taxon>
        <taxon>Ascomycota</taxon>
        <taxon>Pezizomycotina</taxon>
        <taxon>Eurotiomycetes</taxon>
        <taxon>Eurotiomycetidae</taxon>
        <taxon>Eurotiales</taxon>
        <taxon>Aspergillaceae</taxon>
        <taxon>Aspergillus</taxon>
        <taxon>Aspergillus subgen. Aspergillus</taxon>
    </lineage>
</organism>
<name>A0A017S264_ASPRC</name>
<feature type="region of interest" description="Disordered" evidence="6">
    <location>
        <begin position="448"/>
        <end position="511"/>
    </location>
</feature>
<comment type="similarity">
    <text evidence="2 5">Belongs to the HSF family.</text>
</comment>
<evidence type="ECO:0000256" key="5">
    <source>
        <dbReference type="RuleBase" id="RU004020"/>
    </source>
</evidence>
<gene>
    <name evidence="8" type="ORF">EURHEDRAFT_466545</name>
</gene>
<dbReference type="STRING" id="1388766.A0A017S264"/>
<reference evidence="9" key="1">
    <citation type="journal article" date="2014" name="Nat. Commun.">
        <title>Genomic adaptations of the halophilic Dead Sea filamentous fungus Eurotium rubrum.</title>
        <authorList>
            <person name="Kis-Papo T."/>
            <person name="Weig A.R."/>
            <person name="Riley R."/>
            <person name="Persoh D."/>
            <person name="Salamov A."/>
            <person name="Sun H."/>
            <person name="Lipzen A."/>
            <person name="Wasser S.P."/>
            <person name="Rambold G."/>
            <person name="Grigoriev I.V."/>
            <person name="Nevo E."/>
        </authorList>
    </citation>
    <scope>NUCLEOTIDE SEQUENCE [LARGE SCALE GENOMIC DNA]</scope>
    <source>
        <strain evidence="9">CBS 135680</strain>
    </source>
</reference>
<feature type="region of interest" description="Disordered" evidence="6">
    <location>
        <begin position="569"/>
        <end position="589"/>
    </location>
</feature>
<dbReference type="OrthoDB" id="60033at2759"/>
<feature type="domain" description="HSF-type DNA-binding" evidence="7">
    <location>
        <begin position="157"/>
        <end position="264"/>
    </location>
</feature>
<keyword evidence="4" id="KW-0539">Nucleus</keyword>
<evidence type="ECO:0000256" key="2">
    <source>
        <dbReference type="ARBA" id="ARBA00006403"/>
    </source>
</evidence>
<dbReference type="EMBL" id="KK088454">
    <property type="protein sequence ID" value="EYE90729.1"/>
    <property type="molecule type" value="Genomic_DNA"/>
</dbReference>